<protein>
    <submittedName>
        <fullName evidence="1">Uncharacterized protein</fullName>
    </submittedName>
</protein>
<sequence length="63" mass="7102">MTNTSKCNGITKGVVKKKIAFEDSKETLFKTLRQKHSINTINILFGMDQLMPVKGTQNDSPFK</sequence>
<reference evidence="1" key="1">
    <citation type="submission" date="2022-11" db="EMBL/GenBank/DDBJ databases">
        <title>Centuries of genome instability and evolution in soft-shell clam transmissible cancer (bioRxiv).</title>
        <authorList>
            <person name="Hart S.F.M."/>
            <person name="Yonemitsu M.A."/>
            <person name="Giersch R.M."/>
            <person name="Beal B.F."/>
            <person name="Arriagada G."/>
            <person name="Davis B.W."/>
            <person name="Ostrander E.A."/>
            <person name="Goff S.P."/>
            <person name="Metzger M.J."/>
        </authorList>
    </citation>
    <scope>NUCLEOTIDE SEQUENCE</scope>
    <source>
        <strain evidence="1">MELC-2E11</strain>
        <tissue evidence="1">Siphon/mantle</tissue>
    </source>
</reference>
<proteinExistence type="predicted"/>
<dbReference type="EMBL" id="CP111016">
    <property type="protein sequence ID" value="WAR06409.1"/>
    <property type="molecule type" value="Genomic_DNA"/>
</dbReference>
<accession>A0ABY7EDD8</accession>
<name>A0ABY7EDD8_MYAAR</name>
<evidence type="ECO:0000313" key="1">
    <source>
        <dbReference type="EMBL" id="WAR06409.1"/>
    </source>
</evidence>
<organism evidence="1 2">
    <name type="scientific">Mya arenaria</name>
    <name type="common">Soft-shell clam</name>
    <dbReference type="NCBI Taxonomy" id="6604"/>
    <lineage>
        <taxon>Eukaryota</taxon>
        <taxon>Metazoa</taxon>
        <taxon>Spiralia</taxon>
        <taxon>Lophotrochozoa</taxon>
        <taxon>Mollusca</taxon>
        <taxon>Bivalvia</taxon>
        <taxon>Autobranchia</taxon>
        <taxon>Heteroconchia</taxon>
        <taxon>Euheterodonta</taxon>
        <taxon>Imparidentia</taxon>
        <taxon>Neoheterodontei</taxon>
        <taxon>Myida</taxon>
        <taxon>Myoidea</taxon>
        <taxon>Myidae</taxon>
        <taxon>Mya</taxon>
    </lineage>
</organism>
<dbReference type="Proteomes" id="UP001164746">
    <property type="component" value="Chromosome 5"/>
</dbReference>
<keyword evidence="2" id="KW-1185">Reference proteome</keyword>
<evidence type="ECO:0000313" key="2">
    <source>
        <dbReference type="Proteomes" id="UP001164746"/>
    </source>
</evidence>
<gene>
    <name evidence="1" type="ORF">MAR_021778</name>
</gene>